<dbReference type="EMBL" id="JAGTXO010000009">
    <property type="protein sequence ID" value="KAG8465977.1"/>
    <property type="molecule type" value="Genomic_DNA"/>
</dbReference>
<feature type="region of interest" description="Disordered" evidence="1">
    <location>
        <begin position="370"/>
        <end position="395"/>
    </location>
</feature>
<gene>
    <name evidence="3" type="ORF">KFE25_005547</name>
</gene>
<feature type="transmembrane region" description="Helical" evidence="2">
    <location>
        <begin position="342"/>
        <end position="360"/>
    </location>
</feature>
<feature type="transmembrane region" description="Helical" evidence="2">
    <location>
        <begin position="187"/>
        <end position="209"/>
    </location>
</feature>
<keyword evidence="4" id="KW-1185">Reference proteome</keyword>
<keyword evidence="2" id="KW-0472">Membrane</keyword>
<feature type="transmembrane region" description="Helical" evidence="2">
    <location>
        <begin position="303"/>
        <end position="322"/>
    </location>
</feature>
<evidence type="ECO:0000313" key="4">
    <source>
        <dbReference type="Proteomes" id="UP000751190"/>
    </source>
</evidence>
<comment type="caution">
    <text evidence="3">The sequence shown here is derived from an EMBL/GenBank/DDBJ whole genome shotgun (WGS) entry which is preliminary data.</text>
</comment>
<feature type="transmembrane region" description="Helical" evidence="2">
    <location>
        <begin position="131"/>
        <end position="151"/>
    </location>
</feature>
<dbReference type="Proteomes" id="UP000751190">
    <property type="component" value="Unassembled WGS sequence"/>
</dbReference>
<feature type="transmembrane region" description="Helical" evidence="2">
    <location>
        <begin position="163"/>
        <end position="181"/>
    </location>
</feature>
<proteinExistence type="predicted"/>
<keyword evidence="2" id="KW-0812">Transmembrane</keyword>
<name>A0A8J5XPR3_DIALT</name>
<organism evidence="3 4">
    <name type="scientific">Diacronema lutheri</name>
    <name type="common">Unicellular marine alga</name>
    <name type="synonym">Monochrysis lutheri</name>
    <dbReference type="NCBI Taxonomy" id="2081491"/>
    <lineage>
        <taxon>Eukaryota</taxon>
        <taxon>Haptista</taxon>
        <taxon>Haptophyta</taxon>
        <taxon>Pavlovophyceae</taxon>
        <taxon>Pavlovales</taxon>
        <taxon>Pavlovaceae</taxon>
        <taxon>Diacronema</taxon>
    </lineage>
</organism>
<feature type="transmembrane region" description="Helical" evidence="2">
    <location>
        <begin position="221"/>
        <end position="241"/>
    </location>
</feature>
<feature type="compositionally biased region" description="Polar residues" evidence="1">
    <location>
        <begin position="386"/>
        <end position="395"/>
    </location>
</feature>
<keyword evidence="2" id="KW-1133">Transmembrane helix</keyword>
<evidence type="ECO:0000256" key="1">
    <source>
        <dbReference type="SAM" id="MobiDB-lite"/>
    </source>
</evidence>
<dbReference type="AlphaFoldDB" id="A0A8J5XPR3"/>
<sequence length="395" mass="42096">MLNSARDSARAVRDAASRRLAASSLDAIAPGSTFTALLCIFLVGISLDGHEWLRGTSMHLGRPRDALVSLGAVRFGEPQANRGVRFAHPTALRKLCTDESAPLPYARVPASETDQAVWCQLARAGSRAQSFLLLGYLPLWVAATLSGVLWFSSSLGAAKSARYALAAAGLSDAALALALVVCWTSSWFFLFISLSCFAYAAPSSLGWGAVGLEASFGVLQLAFVIMTVALSALLAQLLSLWDAGSARGLWVTLLDMDNARKALALALSAQLLLLLGCALKQIEWQALVQLIGLHFVDTGKTDVLLAFFALTSLSLLVDVYRLGAMPAWAAMTGAQAFADGCYLLAALLKPVVLLATAVVWRRDSARRRVEENEADLPTPGREHRSTASPPFSSNF</sequence>
<accession>A0A8J5XPR3</accession>
<evidence type="ECO:0000256" key="2">
    <source>
        <dbReference type="SAM" id="Phobius"/>
    </source>
</evidence>
<reference evidence="3" key="1">
    <citation type="submission" date="2021-05" db="EMBL/GenBank/DDBJ databases">
        <title>The genome of the haptophyte Pavlova lutheri (Diacronema luteri, Pavlovales) - a model for lipid biosynthesis in eukaryotic algae.</title>
        <authorList>
            <person name="Hulatt C.J."/>
            <person name="Posewitz M.C."/>
        </authorList>
    </citation>
    <scope>NUCLEOTIDE SEQUENCE</scope>
    <source>
        <strain evidence="3">NIVA-4/92</strain>
    </source>
</reference>
<evidence type="ECO:0000313" key="3">
    <source>
        <dbReference type="EMBL" id="KAG8465977.1"/>
    </source>
</evidence>
<protein>
    <submittedName>
        <fullName evidence="3">Uncharacterized protein</fullName>
    </submittedName>
</protein>